<gene>
    <name evidence="2" type="ORF">FSB_LOCUS50953</name>
</gene>
<dbReference type="AlphaFoldDB" id="A0A2N9IGN9"/>
<protein>
    <recommendedName>
        <fullName evidence="3">Aminotransferase-like plant mobile domain-containing protein</fullName>
    </recommendedName>
</protein>
<name>A0A2N9IGN9_FAGSY</name>
<feature type="compositionally biased region" description="Low complexity" evidence="1">
    <location>
        <begin position="80"/>
        <end position="95"/>
    </location>
</feature>
<organism evidence="2">
    <name type="scientific">Fagus sylvatica</name>
    <name type="common">Beechnut</name>
    <dbReference type="NCBI Taxonomy" id="28930"/>
    <lineage>
        <taxon>Eukaryota</taxon>
        <taxon>Viridiplantae</taxon>
        <taxon>Streptophyta</taxon>
        <taxon>Embryophyta</taxon>
        <taxon>Tracheophyta</taxon>
        <taxon>Spermatophyta</taxon>
        <taxon>Magnoliopsida</taxon>
        <taxon>eudicotyledons</taxon>
        <taxon>Gunneridae</taxon>
        <taxon>Pentapetalae</taxon>
        <taxon>rosids</taxon>
        <taxon>fabids</taxon>
        <taxon>Fagales</taxon>
        <taxon>Fagaceae</taxon>
        <taxon>Fagus</taxon>
    </lineage>
</organism>
<proteinExistence type="predicted"/>
<evidence type="ECO:0008006" key="3">
    <source>
        <dbReference type="Google" id="ProtNLM"/>
    </source>
</evidence>
<accession>A0A2N9IGN9</accession>
<dbReference type="EMBL" id="OIVN01005557">
    <property type="protein sequence ID" value="SPD23071.1"/>
    <property type="molecule type" value="Genomic_DNA"/>
</dbReference>
<reference evidence="2" key="1">
    <citation type="submission" date="2018-02" db="EMBL/GenBank/DDBJ databases">
        <authorList>
            <person name="Cohen D.B."/>
            <person name="Kent A.D."/>
        </authorList>
    </citation>
    <scope>NUCLEOTIDE SEQUENCE</scope>
</reference>
<sequence>MGGHFVQGLWWSGSDSRGSSCSAYAIDKTLLRLPLSLGSAFSVPRLLAQCVVPGEPPLTPPFLVLSLFLTQHHSPPPSPISHSSPPTPISNSSPPWRQSRTVTPPRHRSRTEPTQETKWEDTLYKGFGGREATVGGSSCSAYAMDKTLLRLPQPLGALCLRNLYTHLDMLHEDEVEGFPYYVIETSVHLPLLQVFIWEHSRKFAEKARSAKDIRDRILDSQGDGLGFLTTTPLWLPTFGEKGMATLQYKPHRVRRQFGLDQDVPSKRYVVFVRDVTMAMAPYIIGRAFNYWSSSITRVTVPSSSRIGSLTQGMCLYWNRLVDTFEEYVKSGNDKVFIPAAPLVPSTNPRLRSYCQSLVAYLNREGFGFAGWCVETETWVTHGKIIPSEWKSSEIVIIELVSPSKKDASSTKGKDVELFKSSKGKDVVSIKSSKEKNVAFVKSLRQSEATRKMKTCTGKISTSSPKISKKIQMSVPVDLRGAKPVVLGLQAASTMLDADVCEATPSSLPMVIEVPHSPYSSDDGVDIPDFMEKDDSNHSDDVIGQHNVSPLASSPGVAPLVIIGSFPISGEQLQGDIAPVTSPKDTINMAPSTVDFASAAVEDETTAGALHTDFTTVIQPWGKVYFAILSRAALFTMAAAKEDDTQSCAFDPGLATAIVTSEIATSEPTMNPPATANVIQQDIQYLYLKVWILGPLTTLLKKLLLKHGNFMGGFKLGAGFGDFTLALLAAILMDIHHTPFDLLGKGKLFEWMDAIRDLMMTGVAIAKMEEELLALKSEWEQLRAAVPATPAADMPLSNGLF</sequence>
<evidence type="ECO:0000256" key="1">
    <source>
        <dbReference type="SAM" id="MobiDB-lite"/>
    </source>
</evidence>
<feature type="region of interest" description="Disordered" evidence="1">
    <location>
        <begin position="75"/>
        <end position="117"/>
    </location>
</feature>
<evidence type="ECO:0000313" key="2">
    <source>
        <dbReference type="EMBL" id="SPD23071.1"/>
    </source>
</evidence>